<keyword evidence="2" id="KW-1133">Transmembrane helix</keyword>
<name>A0ABS1J9A9_9BACL</name>
<feature type="transmembrane region" description="Helical" evidence="2">
    <location>
        <begin position="7"/>
        <end position="28"/>
    </location>
</feature>
<evidence type="ECO:0000313" key="4">
    <source>
        <dbReference type="Proteomes" id="UP000602284"/>
    </source>
</evidence>
<keyword evidence="2" id="KW-0812">Transmembrane</keyword>
<evidence type="ECO:0000313" key="3">
    <source>
        <dbReference type="EMBL" id="MBL0386858.1"/>
    </source>
</evidence>
<feature type="region of interest" description="Disordered" evidence="1">
    <location>
        <begin position="35"/>
        <end position="63"/>
    </location>
</feature>
<sequence>MVRVRRAIGITLMIVGLVLAGYLAYTYWIEHSNEPPNTPAPPEQNLPQNNAVPGVPSSWKSTQTGNPGIWSGVDYTNPADANQKVSYVYSLCMGCVMDPDQFAKGQHVPSPLVALPSDALDKREAEDHMSATYTLYTKPYPTYGIIKVEKDERGDYKGYSTLEVTLPPSDQALGRKILNGGKDLSS</sequence>
<protein>
    <submittedName>
        <fullName evidence="3">Uncharacterized protein</fullName>
    </submittedName>
</protein>
<proteinExistence type="predicted"/>
<keyword evidence="4" id="KW-1185">Reference proteome</keyword>
<comment type="caution">
    <text evidence="3">The sequence shown here is derived from an EMBL/GenBank/DDBJ whole genome shotgun (WGS) entry which is preliminary data.</text>
</comment>
<dbReference type="Proteomes" id="UP000602284">
    <property type="component" value="Unassembled WGS sequence"/>
</dbReference>
<evidence type="ECO:0000256" key="1">
    <source>
        <dbReference type="SAM" id="MobiDB-lite"/>
    </source>
</evidence>
<organism evidence="3 4">
    <name type="scientific">Tumebacillus amylolyticus</name>
    <dbReference type="NCBI Taxonomy" id="2801339"/>
    <lineage>
        <taxon>Bacteria</taxon>
        <taxon>Bacillati</taxon>
        <taxon>Bacillota</taxon>
        <taxon>Bacilli</taxon>
        <taxon>Bacillales</taxon>
        <taxon>Alicyclobacillaceae</taxon>
        <taxon>Tumebacillus</taxon>
    </lineage>
</organism>
<evidence type="ECO:0000256" key="2">
    <source>
        <dbReference type="SAM" id="Phobius"/>
    </source>
</evidence>
<accession>A0ABS1J9A9</accession>
<reference evidence="3 4" key="1">
    <citation type="submission" date="2021-01" db="EMBL/GenBank/DDBJ databases">
        <title>Tumebacillus sp. strain ITR2 16S ribosomal RNA gene Genome sequencing and assembly.</title>
        <authorList>
            <person name="Kang M."/>
        </authorList>
    </citation>
    <scope>NUCLEOTIDE SEQUENCE [LARGE SCALE GENOMIC DNA]</scope>
    <source>
        <strain evidence="3 4">ITR2</strain>
    </source>
</reference>
<gene>
    <name evidence="3" type="ORF">JJB07_09355</name>
</gene>
<dbReference type="EMBL" id="JAEQNB010000002">
    <property type="protein sequence ID" value="MBL0386858.1"/>
    <property type="molecule type" value="Genomic_DNA"/>
</dbReference>
<keyword evidence="2" id="KW-0472">Membrane</keyword>
<dbReference type="RefSeq" id="WP_201634056.1">
    <property type="nucleotide sequence ID" value="NZ_JAEQNB010000002.1"/>
</dbReference>